<feature type="compositionally biased region" description="Polar residues" evidence="6">
    <location>
        <begin position="197"/>
        <end position="217"/>
    </location>
</feature>
<evidence type="ECO:0000256" key="4">
    <source>
        <dbReference type="ARBA" id="ARBA00023157"/>
    </source>
</evidence>
<dbReference type="GeneTree" id="ENSGT00940000158534"/>
<keyword evidence="5" id="KW-0393">Immunoglobulin domain</keyword>
<dbReference type="Bgee" id="ENSELUG00000026633">
    <property type="expression patterns" value="Expressed in bone element and 7 other cell types or tissues"/>
</dbReference>
<dbReference type="InParanoid" id="A0A6Q2Z7Z4"/>
<evidence type="ECO:0000256" key="5">
    <source>
        <dbReference type="ARBA" id="ARBA00023319"/>
    </source>
</evidence>
<dbReference type="GO" id="GO:0005524">
    <property type="term" value="F:ATP binding"/>
    <property type="evidence" value="ECO:0007669"/>
    <property type="project" value="InterPro"/>
</dbReference>
<evidence type="ECO:0000256" key="6">
    <source>
        <dbReference type="SAM" id="MobiDB-lite"/>
    </source>
</evidence>
<accession>A0A6Q2Z7Z4</accession>
<reference evidence="8" key="4">
    <citation type="submission" date="2025-09" db="UniProtKB">
        <authorList>
            <consortium name="Ensembl"/>
        </authorList>
    </citation>
    <scope>IDENTIFICATION</scope>
</reference>
<sequence>MLRKSRRKWASNAIHLCILFHQECKIQNTVREYCKIFSAEARVIENFGFSLDPLYLMYRPANSVPYATVEVDLKGIFLKYSTMDAKGRLITRATSEVEMKCCSFQHWIYQWTNGNLLITGLEGVGPKITNIRIVTKSKGYQGLTEDGSPKVFEQFHTQHQCNYYCGLLSLRTLKSMDTLLQPPKTKGSRSPLLNKKLGSTSPQLNKKLGSTSPQLNKSYSPQVQNHVLCPLLKEKRLIKWL</sequence>
<dbReference type="SUPFAM" id="SSF56112">
    <property type="entry name" value="Protein kinase-like (PK-like)"/>
    <property type="match status" value="1"/>
</dbReference>
<evidence type="ECO:0000256" key="3">
    <source>
        <dbReference type="ARBA" id="ARBA00022777"/>
    </source>
</evidence>
<keyword evidence="3" id="KW-0418">Kinase</keyword>
<dbReference type="SMART" id="SM00811">
    <property type="entry name" value="Alpha_kinase"/>
    <property type="match status" value="1"/>
</dbReference>
<evidence type="ECO:0000259" key="7">
    <source>
        <dbReference type="PROSITE" id="PS51158"/>
    </source>
</evidence>
<keyword evidence="9" id="KW-1185">Reference proteome</keyword>
<dbReference type="Pfam" id="PF02816">
    <property type="entry name" value="Alpha_kinase"/>
    <property type="match status" value="1"/>
</dbReference>
<evidence type="ECO:0000256" key="2">
    <source>
        <dbReference type="ARBA" id="ARBA00022679"/>
    </source>
</evidence>
<dbReference type="InterPro" id="IPR004166">
    <property type="entry name" value="a-kinase_dom"/>
</dbReference>
<name>A0A6Q2Z7Z4_ESOLU</name>
<dbReference type="GO" id="GO:0005634">
    <property type="term" value="C:nucleus"/>
    <property type="evidence" value="ECO:0007669"/>
    <property type="project" value="TreeGrafter"/>
</dbReference>
<dbReference type="Gene3D" id="3.20.200.10">
    <property type="entry name" value="MHCK/EF2 kinase"/>
    <property type="match status" value="1"/>
</dbReference>
<dbReference type="AlphaFoldDB" id="A0A6Q2Z7Z4"/>
<reference evidence="9" key="1">
    <citation type="journal article" date="2014" name="PLoS ONE">
        <title>The genome and linkage map of the northern pike (Esox lucius): conserved synteny revealed between the salmonid sister group and the Neoteleostei.</title>
        <authorList>
            <person name="Rondeau E.B."/>
            <person name="Minkley D.R."/>
            <person name="Leong J.S."/>
            <person name="Messmer A.M."/>
            <person name="Jantzen J.R."/>
            <person name="von Schalburg K.R."/>
            <person name="Lemon C."/>
            <person name="Bird N.H."/>
            <person name="Koop B.F."/>
        </authorList>
    </citation>
    <scope>NUCLEOTIDE SEQUENCE</scope>
</reference>
<keyword evidence="4" id="KW-1015">Disulfide bond</keyword>
<dbReference type="GO" id="GO:0055013">
    <property type="term" value="P:cardiac muscle cell development"/>
    <property type="evidence" value="ECO:0007669"/>
    <property type="project" value="TreeGrafter"/>
</dbReference>
<reference evidence="8" key="3">
    <citation type="submission" date="2025-08" db="UniProtKB">
        <authorList>
            <consortium name="Ensembl"/>
        </authorList>
    </citation>
    <scope>IDENTIFICATION</scope>
</reference>
<protein>
    <recommendedName>
        <fullName evidence="7">Alpha-type protein kinase domain-containing protein</fullName>
    </recommendedName>
</protein>
<evidence type="ECO:0000256" key="1">
    <source>
        <dbReference type="ARBA" id="ARBA00022527"/>
    </source>
</evidence>
<dbReference type="PROSITE" id="PS51158">
    <property type="entry name" value="ALPHA_KINASE"/>
    <property type="match status" value="1"/>
</dbReference>
<keyword evidence="1" id="KW-0723">Serine/threonine-protein kinase</keyword>
<feature type="region of interest" description="Disordered" evidence="6">
    <location>
        <begin position="180"/>
        <end position="217"/>
    </location>
</feature>
<proteinExistence type="predicted"/>
<dbReference type="Proteomes" id="UP000265140">
    <property type="component" value="Chromosome 19"/>
</dbReference>
<feature type="domain" description="Alpha-type protein kinase" evidence="7">
    <location>
        <begin position="1"/>
        <end position="173"/>
    </location>
</feature>
<keyword evidence="2" id="KW-0808">Transferase</keyword>
<evidence type="ECO:0000313" key="8">
    <source>
        <dbReference type="Ensembl" id="ENSELUP00000073847.1"/>
    </source>
</evidence>
<dbReference type="PANTHER" id="PTHR47091">
    <property type="entry name" value="ALPHA-PROTEIN KINASE 2-RELATED"/>
    <property type="match status" value="1"/>
</dbReference>
<evidence type="ECO:0000313" key="9">
    <source>
        <dbReference type="Proteomes" id="UP000265140"/>
    </source>
</evidence>
<dbReference type="PANTHER" id="PTHR47091:SF1">
    <property type="entry name" value="ALPHA-PROTEIN KINASE 3"/>
    <property type="match status" value="1"/>
</dbReference>
<dbReference type="Ensembl" id="ENSELUT00000061633.2">
    <property type="protein sequence ID" value="ENSELUP00000073847.1"/>
    <property type="gene ID" value="ENSELUG00000026633.2"/>
</dbReference>
<dbReference type="OMA" id="HPQGCKI"/>
<dbReference type="GO" id="GO:0004674">
    <property type="term" value="F:protein serine/threonine kinase activity"/>
    <property type="evidence" value="ECO:0007669"/>
    <property type="project" value="UniProtKB-KW"/>
</dbReference>
<reference evidence="8" key="2">
    <citation type="submission" date="2020-02" db="EMBL/GenBank/DDBJ databases">
        <title>Esox lucius (northern pike) genome, fEsoLuc1, primary haplotype.</title>
        <authorList>
            <person name="Myers G."/>
            <person name="Karagic N."/>
            <person name="Meyer A."/>
            <person name="Pippel M."/>
            <person name="Reichard M."/>
            <person name="Winkler S."/>
            <person name="Tracey A."/>
            <person name="Sims Y."/>
            <person name="Howe K."/>
            <person name="Rhie A."/>
            <person name="Formenti G."/>
            <person name="Durbin R."/>
            <person name="Fedrigo O."/>
            <person name="Jarvis E.D."/>
        </authorList>
    </citation>
    <scope>NUCLEOTIDE SEQUENCE [LARGE SCALE GENOMIC DNA]</scope>
</reference>
<dbReference type="InterPro" id="IPR011009">
    <property type="entry name" value="Kinase-like_dom_sf"/>
</dbReference>
<organism evidence="8 9">
    <name type="scientific">Esox lucius</name>
    <name type="common">Northern pike</name>
    <dbReference type="NCBI Taxonomy" id="8010"/>
    <lineage>
        <taxon>Eukaryota</taxon>
        <taxon>Metazoa</taxon>
        <taxon>Chordata</taxon>
        <taxon>Craniata</taxon>
        <taxon>Vertebrata</taxon>
        <taxon>Euteleostomi</taxon>
        <taxon>Actinopterygii</taxon>
        <taxon>Neopterygii</taxon>
        <taxon>Teleostei</taxon>
        <taxon>Protacanthopterygii</taxon>
        <taxon>Esociformes</taxon>
        <taxon>Esocidae</taxon>
        <taxon>Esox</taxon>
    </lineage>
</organism>